<dbReference type="Proteomes" id="UP000046392">
    <property type="component" value="Unplaced"/>
</dbReference>
<reference evidence="3" key="1">
    <citation type="submission" date="2017-02" db="UniProtKB">
        <authorList>
            <consortium name="WormBaseParasite"/>
        </authorList>
    </citation>
    <scope>IDENTIFICATION</scope>
</reference>
<sequence>MASLINLIFFKYEDIILSYLDLSKRNRSEGFEEDIEKVIRFNERVITLKEPTIVSFTYHCDNCIDEGIIVKHHMTVGIGVDFKKKILPTVKYSYNHLNFKPNCSFNTNVYSHLKGIVFNKDKTTIVNLVHQRGKNIGRFKLEEGFVVVTDKNPTGTLVCVYDAFNEKVSISRKFEAFQINNNENSTNKIGVMVSIILKLIITINMIIA</sequence>
<name>A0A0N5BX42_STREA</name>
<proteinExistence type="predicted"/>
<dbReference type="Pfam" id="PF24486">
    <property type="entry name" value="DUF7583"/>
    <property type="match status" value="1"/>
</dbReference>
<dbReference type="AlphaFoldDB" id="A0A0N5BX42"/>
<evidence type="ECO:0000259" key="1">
    <source>
        <dbReference type="Pfam" id="PF24486"/>
    </source>
</evidence>
<dbReference type="WBParaSite" id="SPAL_0001037800.1">
    <property type="protein sequence ID" value="SPAL_0001037800.1"/>
    <property type="gene ID" value="SPAL_0001037800"/>
</dbReference>
<evidence type="ECO:0000313" key="3">
    <source>
        <dbReference type="WBParaSite" id="SPAL_0001037800.1"/>
    </source>
</evidence>
<keyword evidence="2" id="KW-1185">Reference proteome</keyword>
<organism evidence="2 3">
    <name type="scientific">Strongyloides papillosus</name>
    <name type="common">Intestinal threadworm</name>
    <dbReference type="NCBI Taxonomy" id="174720"/>
    <lineage>
        <taxon>Eukaryota</taxon>
        <taxon>Metazoa</taxon>
        <taxon>Ecdysozoa</taxon>
        <taxon>Nematoda</taxon>
        <taxon>Chromadorea</taxon>
        <taxon>Rhabditida</taxon>
        <taxon>Tylenchina</taxon>
        <taxon>Panagrolaimomorpha</taxon>
        <taxon>Strongyloidoidea</taxon>
        <taxon>Strongyloididae</taxon>
        <taxon>Strongyloides</taxon>
    </lineage>
</organism>
<dbReference type="InterPro" id="IPR056005">
    <property type="entry name" value="DUF7583"/>
</dbReference>
<evidence type="ECO:0000313" key="2">
    <source>
        <dbReference type="Proteomes" id="UP000046392"/>
    </source>
</evidence>
<accession>A0A0N5BX42</accession>
<feature type="domain" description="DUF7583" evidence="1">
    <location>
        <begin position="86"/>
        <end position="175"/>
    </location>
</feature>
<protein>
    <recommendedName>
        <fullName evidence="1">DUF7583 domain-containing protein</fullName>
    </recommendedName>
</protein>